<protein>
    <submittedName>
        <fullName evidence="1">Uncharacterized protein</fullName>
    </submittedName>
</protein>
<sequence>MVVDAATSFPPAEVAYFLFDVFFDYAQTNYSYVDEYSLRQKLQDFYTLTPVLGTHDAPWICTVLMMFAVGTQFAHLSSRPDDHDPAQLSTGQEDAHSADDAVVLTFYHSAARLIPDVIAAASIDSVQAFLLLGVYALPVDAAGLSYTYLGIAIRIAIQNGMHHFPKLRPTTRVDTLPNILAMIKLTDALEDARDKLFSLKKAPRKFRPTVLGSILQLKRELQQHWQSLPDATFCRDLDPGKPLFRFNIHLALTYHLIHIFIGRSFIFDRTGASSTDTPIEQHLAEWTETRNVLVAECVQSAEAVIDLCQVLHDEVGLARASYTESTSCCAALLAVLAQRISEGPADSLRLQSVCNKGIKLIKQMSVGIYSANSEKLAVDVLETALHRLDHRGHKEASESTRRSAYARFRDWAVLRQSGPGEREQAKALGHTGDLAPVSHSFDVPEFSQSSLPEDTEWYGDSGCNPFELGELASVPGLDQWFEYGLL</sequence>
<evidence type="ECO:0000313" key="1">
    <source>
        <dbReference type="EMBL" id="KAJ9635494.1"/>
    </source>
</evidence>
<reference evidence="1" key="1">
    <citation type="submission" date="2022-10" db="EMBL/GenBank/DDBJ databases">
        <title>Culturing micro-colonial fungi from biological soil crusts in the Mojave desert and describing Neophaeococcomyces mojavensis, and introducing the new genera and species Taxawa tesnikishii.</title>
        <authorList>
            <person name="Kurbessoian T."/>
            <person name="Stajich J.E."/>
        </authorList>
    </citation>
    <scope>NUCLEOTIDE SEQUENCE</scope>
    <source>
        <strain evidence="1">JES_115</strain>
    </source>
</reference>
<evidence type="ECO:0000313" key="2">
    <source>
        <dbReference type="Proteomes" id="UP001172680"/>
    </source>
</evidence>
<name>A0ACC2YJF6_9PEZI</name>
<accession>A0ACC2YJF6</accession>
<comment type="caution">
    <text evidence="1">The sequence shown here is derived from an EMBL/GenBank/DDBJ whole genome shotgun (WGS) entry which is preliminary data.</text>
</comment>
<organism evidence="1 2">
    <name type="scientific">Coniosporium tulheliwenetii</name>
    <dbReference type="NCBI Taxonomy" id="3383036"/>
    <lineage>
        <taxon>Eukaryota</taxon>
        <taxon>Fungi</taxon>
        <taxon>Dikarya</taxon>
        <taxon>Ascomycota</taxon>
        <taxon>Pezizomycotina</taxon>
        <taxon>Dothideomycetes</taxon>
        <taxon>Dothideomycetes incertae sedis</taxon>
        <taxon>Coniosporium</taxon>
    </lineage>
</organism>
<dbReference type="Proteomes" id="UP001172680">
    <property type="component" value="Unassembled WGS sequence"/>
</dbReference>
<proteinExistence type="predicted"/>
<keyword evidence="2" id="KW-1185">Reference proteome</keyword>
<dbReference type="EMBL" id="JAPDRP010000027">
    <property type="protein sequence ID" value="KAJ9635494.1"/>
    <property type="molecule type" value="Genomic_DNA"/>
</dbReference>
<gene>
    <name evidence="1" type="ORF">H2199_008497</name>
</gene>